<evidence type="ECO:0000256" key="1">
    <source>
        <dbReference type="SAM" id="Phobius"/>
    </source>
</evidence>
<dbReference type="Proteomes" id="UP001156881">
    <property type="component" value="Unassembled WGS sequence"/>
</dbReference>
<comment type="caution">
    <text evidence="2">The sequence shown here is derived from an EMBL/GenBank/DDBJ whole genome shotgun (WGS) entry which is preliminary data.</text>
</comment>
<dbReference type="EMBL" id="BSPG01000003">
    <property type="protein sequence ID" value="GLS42997.1"/>
    <property type="molecule type" value="Genomic_DNA"/>
</dbReference>
<organism evidence="2 3">
    <name type="scientific">Methylobacterium brachythecii</name>
    <dbReference type="NCBI Taxonomy" id="1176177"/>
    <lineage>
        <taxon>Bacteria</taxon>
        <taxon>Pseudomonadati</taxon>
        <taxon>Pseudomonadota</taxon>
        <taxon>Alphaproteobacteria</taxon>
        <taxon>Hyphomicrobiales</taxon>
        <taxon>Methylobacteriaceae</taxon>
        <taxon>Methylobacterium</taxon>
    </lineage>
</organism>
<name>A0ABQ6CY14_9HYPH</name>
<keyword evidence="1" id="KW-1133">Transmembrane helix</keyword>
<keyword evidence="3" id="KW-1185">Reference proteome</keyword>
<reference evidence="3" key="1">
    <citation type="journal article" date="2019" name="Int. J. Syst. Evol. Microbiol.">
        <title>The Global Catalogue of Microorganisms (GCM) 10K type strain sequencing project: providing services to taxonomists for standard genome sequencing and annotation.</title>
        <authorList>
            <consortium name="The Broad Institute Genomics Platform"/>
            <consortium name="The Broad Institute Genome Sequencing Center for Infectious Disease"/>
            <person name="Wu L."/>
            <person name="Ma J."/>
        </authorList>
    </citation>
    <scope>NUCLEOTIDE SEQUENCE [LARGE SCALE GENOMIC DNA]</scope>
    <source>
        <strain evidence="3">NBRC 107710</strain>
    </source>
</reference>
<evidence type="ECO:0000313" key="3">
    <source>
        <dbReference type="Proteomes" id="UP001156881"/>
    </source>
</evidence>
<keyword evidence="1" id="KW-0812">Transmembrane</keyword>
<accession>A0ABQ6CY14</accession>
<proteinExistence type="predicted"/>
<feature type="transmembrane region" description="Helical" evidence="1">
    <location>
        <begin position="30"/>
        <end position="52"/>
    </location>
</feature>
<gene>
    <name evidence="2" type="ORF">GCM10007884_09820</name>
</gene>
<protein>
    <submittedName>
        <fullName evidence="2">Uncharacterized protein</fullName>
    </submittedName>
</protein>
<keyword evidence="1" id="KW-0472">Membrane</keyword>
<sequence>MQAGRQSVVRASARAATARYATTRGFDENAAFLALGVTIFASFLLVCCAIVLRG</sequence>
<evidence type="ECO:0000313" key="2">
    <source>
        <dbReference type="EMBL" id="GLS42997.1"/>
    </source>
</evidence>